<comment type="catalytic activity">
    <reaction evidence="7">
        <text>O-phospho-L-seryl-[protein] + H2O = L-seryl-[protein] + phosphate</text>
        <dbReference type="Rhea" id="RHEA:20629"/>
        <dbReference type="Rhea" id="RHEA-COMP:9863"/>
        <dbReference type="Rhea" id="RHEA-COMP:11604"/>
        <dbReference type="ChEBI" id="CHEBI:15377"/>
        <dbReference type="ChEBI" id="CHEBI:29999"/>
        <dbReference type="ChEBI" id="CHEBI:43474"/>
        <dbReference type="ChEBI" id="CHEBI:83421"/>
        <dbReference type="EC" id="3.1.3.16"/>
    </reaction>
    <physiologicalReaction direction="left-to-right" evidence="7">
        <dbReference type="Rhea" id="RHEA:20630"/>
    </physiologicalReaction>
</comment>
<dbReference type="InterPro" id="IPR020422">
    <property type="entry name" value="TYR_PHOSPHATASE_DUAL_dom"/>
</dbReference>
<dbReference type="PROSITE" id="PS50056">
    <property type="entry name" value="TYR_PHOSPHATASE_2"/>
    <property type="match status" value="1"/>
</dbReference>
<dbReference type="SUPFAM" id="SSF52799">
    <property type="entry name" value="(Phosphotyrosine protein) phosphatases II"/>
    <property type="match status" value="1"/>
</dbReference>
<dbReference type="SMART" id="SM00195">
    <property type="entry name" value="DSPc"/>
    <property type="match status" value="1"/>
</dbReference>
<dbReference type="Pfam" id="PF00782">
    <property type="entry name" value="DSPc"/>
    <property type="match status" value="1"/>
</dbReference>
<dbReference type="GO" id="GO:0004722">
    <property type="term" value="F:protein serine/threonine phosphatase activity"/>
    <property type="evidence" value="ECO:0007669"/>
    <property type="project" value="UniProtKB-EC"/>
</dbReference>
<dbReference type="EC" id="3.1.3.16" evidence="3"/>
<dbReference type="Ensembl" id="ENSVURT00010026916.1">
    <property type="protein sequence ID" value="ENSVURP00010023648.1"/>
    <property type="gene ID" value="ENSVURG00010018130.1"/>
</dbReference>
<dbReference type="GO" id="GO:0005737">
    <property type="term" value="C:cytoplasm"/>
    <property type="evidence" value="ECO:0007669"/>
    <property type="project" value="TreeGrafter"/>
</dbReference>
<dbReference type="Proteomes" id="UP000314987">
    <property type="component" value="Unassembled WGS sequence"/>
</dbReference>
<evidence type="ECO:0000259" key="14">
    <source>
        <dbReference type="PROSITE" id="PS50054"/>
    </source>
</evidence>
<reference evidence="16" key="3">
    <citation type="submission" date="2025-09" db="UniProtKB">
        <authorList>
            <consortium name="Ensembl"/>
        </authorList>
    </citation>
    <scope>IDENTIFICATION</scope>
</reference>
<keyword evidence="5" id="KW-0904">Protein phosphatase</keyword>
<evidence type="ECO:0000313" key="16">
    <source>
        <dbReference type="Ensembl" id="ENSVURP00010023648.1"/>
    </source>
</evidence>
<dbReference type="GO" id="GO:0008579">
    <property type="term" value="F:JUN kinase phosphatase activity"/>
    <property type="evidence" value="ECO:0007669"/>
    <property type="project" value="TreeGrafter"/>
</dbReference>
<keyword evidence="4" id="KW-0378">Hydrolase</keyword>
<dbReference type="GO" id="GO:0004725">
    <property type="term" value="F:protein tyrosine phosphatase activity"/>
    <property type="evidence" value="ECO:0007669"/>
    <property type="project" value="UniProtKB-EC"/>
</dbReference>
<name>A0A4X2LI74_VOMUR</name>
<comment type="similarity">
    <text evidence="1">Belongs to the protein-tyrosine phosphatase family. Non-receptor class dual specificity subfamily.</text>
</comment>
<evidence type="ECO:0000256" key="13">
    <source>
        <dbReference type="ARBA" id="ARBA00083290"/>
    </source>
</evidence>
<reference evidence="17" key="1">
    <citation type="submission" date="2018-12" db="EMBL/GenBank/DDBJ databases">
        <authorList>
            <person name="Yazar S."/>
        </authorList>
    </citation>
    <scope>NUCLEOTIDE SEQUENCE [LARGE SCALE GENOMIC DNA]</scope>
</reference>
<evidence type="ECO:0000256" key="6">
    <source>
        <dbReference type="ARBA" id="ARBA00022990"/>
    </source>
</evidence>
<feature type="domain" description="Tyrosine specific protein phosphatases" evidence="15">
    <location>
        <begin position="133"/>
        <end position="187"/>
    </location>
</feature>
<dbReference type="InterPro" id="IPR000340">
    <property type="entry name" value="Dual-sp_phosphatase_cat-dom"/>
</dbReference>
<keyword evidence="6" id="KW-0007">Acetylation</keyword>
<dbReference type="STRING" id="29139.ENSVURP00010023648"/>
<dbReference type="PANTHER" id="PTHR46377:SF1">
    <property type="entry name" value="DUAL SPECIFICITY PROTEIN PHOSPHATASE 19"/>
    <property type="match status" value="1"/>
</dbReference>
<evidence type="ECO:0000256" key="9">
    <source>
        <dbReference type="ARBA" id="ARBA00051341"/>
    </source>
</evidence>
<comment type="catalytic activity">
    <reaction evidence="8">
        <text>O-phospho-L-threonyl-[protein] + H2O = L-threonyl-[protein] + phosphate</text>
        <dbReference type="Rhea" id="RHEA:47004"/>
        <dbReference type="Rhea" id="RHEA-COMP:11060"/>
        <dbReference type="Rhea" id="RHEA-COMP:11605"/>
        <dbReference type="ChEBI" id="CHEBI:15377"/>
        <dbReference type="ChEBI" id="CHEBI:30013"/>
        <dbReference type="ChEBI" id="CHEBI:43474"/>
        <dbReference type="ChEBI" id="CHEBI:61977"/>
        <dbReference type="EC" id="3.1.3.16"/>
    </reaction>
    <physiologicalReaction direction="left-to-right" evidence="8">
        <dbReference type="Rhea" id="RHEA:47005"/>
    </physiologicalReaction>
</comment>
<evidence type="ECO:0000256" key="5">
    <source>
        <dbReference type="ARBA" id="ARBA00022912"/>
    </source>
</evidence>
<evidence type="ECO:0000256" key="2">
    <source>
        <dbReference type="ARBA" id="ARBA00013064"/>
    </source>
</evidence>
<dbReference type="InterPro" id="IPR000387">
    <property type="entry name" value="Tyr_Pase_dom"/>
</dbReference>
<dbReference type="PANTHER" id="PTHR46377">
    <property type="entry name" value="DUAL SPECIFICITY PROTEIN PHOSPHATASE 19"/>
    <property type="match status" value="1"/>
</dbReference>
<sequence length="221" mass="24681">MHSLNQEIRAFSRTNLRKQCTRVTTLTGKKIIETWKDARIHVVEEVEPGSGGGCGYVQDLSLDLQVGVIKPWLLLGSQDAAHDLDTLKKHKVTHILNVACGVENAFLNDFTYKNISILDLPETNIVSYFPECFEFIEEAKLKDGVVLVHCNAGVSRAAAIIIGFLMSTEEITFTSAFSLVKNARPAICPNSGFMEQLQAYQQKKYGNKYNKIREIDEANSL</sequence>
<evidence type="ECO:0000313" key="17">
    <source>
        <dbReference type="Proteomes" id="UP000314987"/>
    </source>
</evidence>
<comment type="function">
    <text evidence="10">Has a dual specificity toward Ser/Thr and Tyr-containing proteins.</text>
</comment>
<evidence type="ECO:0000259" key="15">
    <source>
        <dbReference type="PROSITE" id="PS50056"/>
    </source>
</evidence>
<evidence type="ECO:0000256" key="3">
    <source>
        <dbReference type="ARBA" id="ARBA00013081"/>
    </source>
</evidence>
<keyword evidence="17" id="KW-1185">Reference proteome</keyword>
<dbReference type="FunFam" id="3.90.190.10:FF:000071">
    <property type="entry name" value="Dual specificity protein phosphatase 19"/>
    <property type="match status" value="1"/>
</dbReference>
<dbReference type="AlphaFoldDB" id="A0A4X2LI74"/>
<proteinExistence type="inferred from homology"/>
<evidence type="ECO:0000256" key="10">
    <source>
        <dbReference type="ARBA" id="ARBA00055556"/>
    </source>
</evidence>
<dbReference type="CDD" id="cd14523">
    <property type="entry name" value="DSP_DUSP19"/>
    <property type="match status" value="1"/>
</dbReference>
<evidence type="ECO:0000256" key="11">
    <source>
        <dbReference type="ARBA" id="ARBA00068803"/>
    </source>
</evidence>
<dbReference type="PROSITE" id="PS50054">
    <property type="entry name" value="TYR_PHOSPHATASE_DUAL"/>
    <property type="match status" value="1"/>
</dbReference>
<accession>A0A4X2LI74</accession>
<protein>
    <recommendedName>
        <fullName evidence="11">Dual specificity protein phosphatase 19</fullName>
        <ecNumber evidence="3">3.1.3.16</ecNumber>
        <ecNumber evidence="2">3.1.3.48</ecNumber>
    </recommendedName>
    <alternativeName>
        <fullName evidence="12">Protein phosphatase SKRP1</fullName>
    </alternativeName>
    <alternativeName>
        <fullName evidence="13">Stress-activated protein kinase pathway-regulating phosphatase 1</fullName>
    </alternativeName>
</protein>
<dbReference type="InterPro" id="IPR029021">
    <property type="entry name" value="Prot-tyrosine_phosphatase-like"/>
</dbReference>
<organism evidence="16 17">
    <name type="scientific">Vombatus ursinus</name>
    <name type="common">Common wombat</name>
    <dbReference type="NCBI Taxonomy" id="29139"/>
    <lineage>
        <taxon>Eukaryota</taxon>
        <taxon>Metazoa</taxon>
        <taxon>Chordata</taxon>
        <taxon>Craniata</taxon>
        <taxon>Vertebrata</taxon>
        <taxon>Euteleostomi</taxon>
        <taxon>Mammalia</taxon>
        <taxon>Metatheria</taxon>
        <taxon>Diprotodontia</taxon>
        <taxon>Vombatidae</taxon>
        <taxon>Vombatus</taxon>
    </lineage>
</organism>
<evidence type="ECO:0000256" key="8">
    <source>
        <dbReference type="ARBA" id="ARBA00048832"/>
    </source>
</evidence>
<dbReference type="Gene3D" id="3.90.190.10">
    <property type="entry name" value="Protein tyrosine phosphatase superfamily"/>
    <property type="match status" value="1"/>
</dbReference>
<dbReference type="EC" id="3.1.3.48" evidence="2"/>
<dbReference type="GeneTree" id="ENSGT00940000156472"/>
<dbReference type="OMA" id="AHDLEIM"/>
<evidence type="ECO:0000256" key="12">
    <source>
        <dbReference type="ARBA" id="ARBA00075507"/>
    </source>
</evidence>
<comment type="catalytic activity">
    <reaction evidence="9">
        <text>O-phospho-L-tyrosyl-[protein] + H2O = L-tyrosyl-[protein] + phosphate</text>
        <dbReference type="Rhea" id="RHEA:10684"/>
        <dbReference type="Rhea" id="RHEA-COMP:10136"/>
        <dbReference type="Rhea" id="RHEA-COMP:20101"/>
        <dbReference type="ChEBI" id="CHEBI:15377"/>
        <dbReference type="ChEBI" id="CHEBI:43474"/>
        <dbReference type="ChEBI" id="CHEBI:46858"/>
        <dbReference type="ChEBI" id="CHEBI:61978"/>
        <dbReference type="EC" id="3.1.3.48"/>
    </reaction>
    <physiologicalReaction direction="left-to-right" evidence="9">
        <dbReference type="Rhea" id="RHEA:10685"/>
    </physiologicalReaction>
</comment>
<reference evidence="16" key="2">
    <citation type="submission" date="2025-08" db="UniProtKB">
        <authorList>
            <consortium name="Ensembl"/>
        </authorList>
    </citation>
    <scope>IDENTIFICATION</scope>
</reference>
<evidence type="ECO:0000256" key="4">
    <source>
        <dbReference type="ARBA" id="ARBA00022801"/>
    </source>
</evidence>
<dbReference type="PRINTS" id="PR01908">
    <property type="entry name" value="ADSPHPHTASE"/>
</dbReference>
<feature type="domain" description="Tyrosine-protein phosphatase" evidence="14">
    <location>
        <begin position="65"/>
        <end position="206"/>
    </location>
</feature>
<evidence type="ECO:0000256" key="7">
    <source>
        <dbReference type="ARBA" id="ARBA00047986"/>
    </source>
</evidence>
<evidence type="ECO:0000256" key="1">
    <source>
        <dbReference type="ARBA" id="ARBA00008601"/>
    </source>
</evidence>
<gene>
    <name evidence="16" type="primary">DUSP19</name>
</gene>